<dbReference type="Proteomes" id="UP000054270">
    <property type="component" value="Unassembled WGS sequence"/>
</dbReference>
<name>A0A0D2KPC2_HYPSF</name>
<dbReference type="AlphaFoldDB" id="A0A0D2KPC2"/>
<gene>
    <name evidence="2" type="ORF">HYPSUDRAFT_206961</name>
</gene>
<feature type="region of interest" description="Disordered" evidence="1">
    <location>
        <begin position="490"/>
        <end position="519"/>
    </location>
</feature>
<dbReference type="EMBL" id="KN817620">
    <property type="protein sequence ID" value="KJA16472.1"/>
    <property type="molecule type" value="Genomic_DNA"/>
</dbReference>
<reference evidence="3" key="1">
    <citation type="submission" date="2014-04" db="EMBL/GenBank/DDBJ databases">
        <title>Evolutionary Origins and Diversification of the Mycorrhizal Mutualists.</title>
        <authorList>
            <consortium name="DOE Joint Genome Institute"/>
            <consortium name="Mycorrhizal Genomics Consortium"/>
            <person name="Kohler A."/>
            <person name="Kuo A."/>
            <person name="Nagy L.G."/>
            <person name="Floudas D."/>
            <person name="Copeland A."/>
            <person name="Barry K.W."/>
            <person name="Cichocki N."/>
            <person name="Veneault-Fourrey C."/>
            <person name="LaButti K."/>
            <person name="Lindquist E.A."/>
            <person name="Lipzen A."/>
            <person name="Lundell T."/>
            <person name="Morin E."/>
            <person name="Murat C."/>
            <person name="Riley R."/>
            <person name="Ohm R."/>
            <person name="Sun H."/>
            <person name="Tunlid A."/>
            <person name="Henrissat B."/>
            <person name="Grigoriev I.V."/>
            <person name="Hibbett D.S."/>
            <person name="Martin F."/>
        </authorList>
    </citation>
    <scope>NUCLEOTIDE SEQUENCE [LARGE SCALE GENOMIC DNA]</scope>
    <source>
        <strain evidence="3">FD-334 SS-4</strain>
    </source>
</reference>
<accession>A0A0D2KPC2</accession>
<feature type="region of interest" description="Disordered" evidence="1">
    <location>
        <begin position="299"/>
        <end position="318"/>
    </location>
</feature>
<feature type="compositionally biased region" description="Pro residues" evidence="1">
    <location>
        <begin position="429"/>
        <end position="439"/>
    </location>
</feature>
<organism evidence="2 3">
    <name type="scientific">Hypholoma sublateritium (strain FD-334 SS-4)</name>
    <dbReference type="NCBI Taxonomy" id="945553"/>
    <lineage>
        <taxon>Eukaryota</taxon>
        <taxon>Fungi</taxon>
        <taxon>Dikarya</taxon>
        <taxon>Basidiomycota</taxon>
        <taxon>Agaricomycotina</taxon>
        <taxon>Agaricomycetes</taxon>
        <taxon>Agaricomycetidae</taxon>
        <taxon>Agaricales</taxon>
        <taxon>Agaricineae</taxon>
        <taxon>Strophariaceae</taxon>
        <taxon>Hypholoma</taxon>
    </lineage>
</organism>
<feature type="compositionally biased region" description="Basic and acidic residues" evidence="1">
    <location>
        <begin position="490"/>
        <end position="505"/>
    </location>
</feature>
<feature type="compositionally biased region" description="Polar residues" evidence="1">
    <location>
        <begin position="445"/>
        <end position="459"/>
    </location>
</feature>
<evidence type="ECO:0000313" key="2">
    <source>
        <dbReference type="EMBL" id="KJA16472.1"/>
    </source>
</evidence>
<proteinExistence type="predicted"/>
<evidence type="ECO:0000256" key="1">
    <source>
        <dbReference type="SAM" id="MobiDB-lite"/>
    </source>
</evidence>
<dbReference type="OrthoDB" id="3235325at2759"/>
<feature type="compositionally biased region" description="Acidic residues" evidence="1">
    <location>
        <begin position="168"/>
        <end position="184"/>
    </location>
</feature>
<keyword evidence="3" id="KW-1185">Reference proteome</keyword>
<feature type="region of interest" description="Disordered" evidence="1">
    <location>
        <begin position="163"/>
        <end position="198"/>
    </location>
</feature>
<feature type="region of interest" description="Disordered" evidence="1">
    <location>
        <begin position="428"/>
        <end position="459"/>
    </location>
</feature>
<sequence>MNIGSANFEPCIRAPSPAPNLFAIPSFGAPGPVAHAQNSQYLPPTSIESMDSSIYSKPYSIESSSSRTSWSSAEVNWARRSVAAEEVQHVLRTENAELAKQVSIWQTKFETLQSAYNLLLERVPAPPEAERKKLHPDDHKSIDYWYRHQWTSASGNRVAEISTKAENENEDEDVEAEAEGEELESVSPAPGSQRGQGRCRAGINVSMRYIQDKDGKVIDGHRAREIRIHARAIFVGFAMQGKQFASWGDADAASRRFFYNEMVIRFEELQYCDLDWKAEQIATDTFPGWKTTWMKKQKKASLEPQNGMKRSRQKSIVENPDLKRQKSMEMDGAMSLAPVPQVSTTSFDTSQQLVPILNVIPNTPVRPLLPATQSSSNPTLLQPNKPLFDFMIGNPLSLPAAPGGAFSLENQQQFVMNNMQGATENHMPVGPPTLIPPAPTKRSRTGTTRMRPSKTSTTPRNLCAHEWAVAHPKGTTDEFSTYYDSLPSEEKEKWEKLSAEAKESGKAPSECVAGLPVPS</sequence>
<evidence type="ECO:0000313" key="3">
    <source>
        <dbReference type="Proteomes" id="UP000054270"/>
    </source>
</evidence>
<protein>
    <submittedName>
        <fullName evidence="2">Uncharacterized protein</fullName>
    </submittedName>
</protein>
<dbReference type="STRING" id="945553.A0A0D2KPC2"/>